<keyword evidence="1" id="KW-1133">Transmembrane helix</keyword>
<keyword evidence="1" id="KW-0472">Membrane</keyword>
<name>A0A8J3Q025_9ACTN</name>
<reference evidence="3 4" key="1">
    <citation type="submission" date="2021-01" db="EMBL/GenBank/DDBJ databases">
        <title>Whole genome shotgun sequence of Planotetraspora kaengkrachanensis NBRC 104272.</title>
        <authorList>
            <person name="Komaki H."/>
            <person name="Tamura T."/>
        </authorList>
    </citation>
    <scope>NUCLEOTIDE SEQUENCE [LARGE SCALE GENOMIC DNA]</scope>
    <source>
        <strain evidence="3 4">NBRC 104272</strain>
    </source>
</reference>
<dbReference type="Proteomes" id="UP000630097">
    <property type="component" value="Unassembled WGS sequence"/>
</dbReference>
<gene>
    <name evidence="3" type="ORF">Pka01_71780</name>
</gene>
<dbReference type="EMBL" id="BONV01000047">
    <property type="protein sequence ID" value="GIG84051.1"/>
    <property type="molecule type" value="Genomic_DNA"/>
</dbReference>
<accession>A0A8J3Q025</accession>
<evidence type="ECO:0000313" key="3">
    <source>
        <dbReference type="EMBL" id="GIG84051.1"/>
    </source>
</evidence>
<keyword evidence="4" id="KW-1185">Reference proteome</keyword>
<feature type="domain" description="2TM" evidence="2">
    <location>
        <begin position="3"/>
        <end position="64"/>
    </location>
</feature>
<dbReference type="Pfam" id="PF13239">
    <property type="entry name" value="2TM"/>
    <property type="match status" value="1"/>
</dbReference>
<organism evidence="3 4">
    <name type="scientific">Planotetraspora kaengkrachanensis</name>
    <dbReference type="NCBI Taxonomy" id="575193"/>
    <lineage>
        <taxon>Bacteria</taxon>
        <taxon>Bacillati</taxon>
        <taxon>Actinomycetota</taxon>
        <taxon>Actinomycetes</taxon>
        <taxon>Streptosporangiales</taxon>
        <taxon>Streptosporangiaceae</taxon>
        <taxon>Planotetraspora</taxon>
    </lineage>
</organism>
<evidence type="ECO:0000313" key="4">
    <source>
        <dbReference type="Proteomes" id="UP000630097"/>
    </source>
</evidence>
<feature type="transmembrane region" description="Helical" evidence="1">
    <location>
        <begin position="41"/>
        <end position="62"/>
    </location>
</feature>
<dbReference type="RefSeq" id="WP_203887341.1">
    <property type="nucleotide sequence ID" value="NZ_BAABHH010000032.1"/>
</dbReference>
<evidence type="ECO:0000256" key="1">
    <source>
        <dbReference type="SAM" id="Phobius"/>
    </source>
</evidence>
<sequence>MKSAKSESTRIWGLRFHLLFYVLSNLAQVIVWWVYDPDHFFWPLWSIVFWGIGLAFHFWGVYSPPKSRTEY</sequence>
<proteinExistence type="predicted"/>
<feature type="transmembrane region" description="Helical" evidence="1">
    <location>
        <begin position="12"/>
        <end position="35"/>
    </location>
</feature>
<comment type="caution">
    <text evidence="3">The sequence shown here is derived from an EMBL/GenBank/DDBJ whole genome shotgun (WGS) entry which is preliminary data.</text>
</comment>
<protein>
    <recommendedName>
        <fullName evidence="2">2TM domain-containing protein</fullName>
    </recommendedName>
</protein>
<dbReference type="AlphaFoldDB" id="A0A8J3Q025"/>
<keyword evidence="1" id="KW-0812">Transmembrane</keyword>
<evidence type="ECO:0000259" key="2">
    <source>
        <dbReference type="Pfam" id="PF13239"/>
    </source>
</evidence>
<dbReference type="InterPro" id="IPR025698">
    <property type="entry name" value="2TM_dom"/>
</dbReference>